<reference evidence="2" key="3">
    <citation type="submission" date="2020-12" db="UniProtKB">
        <authorList>
            <consortium name="EnsemblPlants"/>
        </authorList>
    </citation>
    <scope>IDENTIFICATION</scope>
</reference>
<dbReference type="EnsemblPlants" id="Pp3c1_31520V3.1">
    <property type="protein sequence ID" value="Pp3c1_31520V3.1"/>
    <property type="gene ID" value="Pp3c1_31520"/>
</dbReference>
<sequence length="215" mass="23691">MIWASLVVGVSERARECVRVCVCVCVGLGRRTPPRQTRRKMKPPSQKSIIIASSHQIAALLCERRRPSGAIRPSPPLLSSSSSSCEASSLCLPACLPASPQFATKQTPPYATHTQCHPSLAAVLETGNWSSTMASNVWHNLMSLRFAGFMLCLGAGAEWFLQVKEAMKVLTRVCNPMRKSEKRSPPVTHKIKMASIRMSMDEVAKTYKITPVRRL</sequence>
<reference evidence="1 3" key="2">
    <citation type="journal article" date="2018" name="Plant J.">
        <title>The Physcomitrella patens chromosome-scale assembly reveals moss genome structure and evolution.</title>
        <authorList>
            <person name="Lang D."/>
            <person name="Ullrich K.K."/>
            <person name="Murat F."/>
            <person name="Fuchs J."/>
            <person name="Jenkins J."/>
            <person name="Haas F.B."/>
            <person name="Piednoel M."/>
            <person name="Gundlach H."/>
            <person name="Van Bel M."/>
            <person name="Meyberg R."/>
            <person name="Vives C."/>
            <person name="Morata J."/>
            <person name="Symeonidi A."/>
            <person name="Hiss M."/>
            <person name="Muchero W."/>
            <person name="Kamisugi Y."/>
            <person name="Saleh O."/>
            <person name="Blanc G."/>
            <person name="Decker E.L."/>
            <person name="van Gessel N."/>
            <person name="Grimwood J."/>
            <person name="Hayes R.D."/>
            <person name="Graham S.W."/>
            <person name="Gunter L.E."/>
            <person name="McDaniel S.F."/>
            <person name="Hoernstein S.N.W."/>
            <person name="Larsson A."/>
            <person name="Li F.W."/>
            <person name="Perroud P.F."/>
            <person name="Phillips J."/>
            <person name="Ranjan P."/>
            <person name="Rokshar D.S."/>
            <person name="Rothfels C.J."/>
            <person name="Schneider L."/>
            <person name="Shu S."/>
            <person name="Stevenson D.W."/>
            <person name="Thummler F."/>
            <person name="Tillich M."/>
            <person name="Villarreal Aguilar J.C."/>
            <person name="Widiez T."/>
            <person name="Wong G.K."/>
            <person name="Wymore A."/>
            <person name="Zhang Y."/>
            <person name="Zimmer A.D."/>
            <person name="Quatrano R.S."/>
            <person name="Mayer K.F.X."/>
            <person name="Goodstein D."/>
            <person name="Casacuberta J.M."/>
            <person name="Vandepoele K."/>
            <person name="Reski R."/>
            <person name="Cuming A.C."/>
            <person name="Tuskan G.A."/>
            <person name="Maumus F."/>
            <person name="Salse J."/>
            <person name="Schmutz J."/>
            <person name="Rensing S.A."/>
        </authorList>
    </citation>
    <scope>NUCLEOTIDE SEQUENCE [LARGE SCALE GENOMIC DNA]</scope>
    <source>
        <strain evidence="2 3">cv. Gransden 2004</strain>
    </source>
</reference>
<organism evidence="1">
    <name type="scientific">Physcomitrium patens</name>
    <name type="common">Spreading-leaved earth moss</name>
    <name type="synonym">Physcomitrella patens</name>
    <dbReference type="NCBI Taxonomy" id="3218"/>
    <lineage>
        <taxon>Eukaryota</taxon>
        <taxon>Viridiplantae</taxon>
        <taxon>Streptophyta</taxon>
        <taxon>Embryophyta</taxon>
        <taxon>Bryophyta</taxon>
        <taxon>Bryophytina</taxon>
        <taxon>Bryopsida</taxon>
        <taxon>Funariidae</taxon>
        <taxon>Funariales</taxon>
        <taxon>Funariaceae</taxon>
        <taxon>Physcomitrium</taxon>
    </lineage>
</organism>
<protein>
    <submittedName>
        <fullName evidence="1 2">Uncharacterized protein</fullName>
    </submittedName>
</protein>
<dbReference type="AlphaFoldDB" id="A0A2K1LAG6"/>
<gene>
    <name evidence="2" type="primary">LOC112279502</name>
    <name evidence="1" type="ORF">PHYPA_001442</name>
</gene>
<dbReference type="Proteomes" id="UP000006727">
    <property type="component" value="Chromosome 1"/>
</dbReference>
<dbReference type="EMBL" id="ABEU02000001">
    <property type="protein sequence ID" value="PNR63017.1"/>
    <property type="molecule type" value="Genomic_DNA"/>
</dbReference>
<evidence type="ECO:0000313" key="2">
    <source>
        <dbReference type="EnsemblPlants" id="Pp3c1_31520V3.1"/>
    </source>
</evidence>
<dbReference type="OrthoDB" id="10541753at2759"/>
<dbReference type="Gramene" id="Pp3c1_31520V3.1">
    <property type="protein sequence ID" value="Pp3c1_31520V3.1"/>
    <property type="gene ID" value="Pp3c1_31520"/>
</dbReference>
<reference evidence="1 3" key="1">
    <citation type="journal article" date="2008" name="Science">
        <title>The Physcomitrella genome reveals evolutionary insights into the conquest of land by plants.</title>
        <authorList>
            <person name="Rensing S."/>
            <person name="Lang D."/>
            <person name="Zimmer A."/>
            <person name="Terry A."/>
            <person name="Salamov A."/>
            <person name="Shapiro H."/>
            <person name="Nishiyama T."/>
            <person name="Perroud P.-F."/>
            <person name="Lindquist E."/>
            <person name="Kamisugi Y."/>
            <person name="Tanahashi T."/>
            <person name="Sakakibara K."/>
            <person name="Fujita T."/>
            <person name="Oishi K."/>
            <person name="Shin-I T."/>
            <person name="Kuroki Y."/>
            <person name="Toyoda A."/>
            <person name="Suzuki Y."/>
            <person name="Hashimoto A."/>
            <person name="Yamaguchi K."/>
            <person name="Sugano A."/>
            <person name="Kohara Y."/>
            <person name="Fujiyama A."/>
            <person name="Anterola A."/>
            <person name="Aoki S."/>
            <person name="Ashton N."/>
            <person name="Barbazuk W.B."/>
            <person name="Barker E."/>
            <person name="Bennetzen J."/>
            <person name="Bezanilla M."/>
            <person name="Blankenship R."/>
            <person name="Cho S.H."/>
            <person name="Dutcher S."/>
            <person name="Estelle M."/>
            <person name="Fawcett J.A."/>
            <person name="Gundlach H."/>
            <person name="Hanada K."/>
            <person name="Heyl A."/>
            <person name="Hicks K.A."/>
            <person name="Hugh J."/>
            <person name="Lohr M."/>
            <person name="Mayer K."/>
            <person name="Melkozernov A."/>
            <person name="Murata T."/>
            <person name="Nelson D."/>
            <person name="Pils B."/>
            <person name="Prigge M."/>
            <person name="Reiss B."/>
            <person name="Renner T."/>
            <person name="Rombauts S."/>
            <person name="Rushton P."/>
            <person name="Sanderfoot A."/>
            <person name="Schween G."/>
            <person name="Shiu S.-H."/>
            <person name="Stueber K."/>
            <person name="Theodoulou F.L."/>
            <person name="Tu H."/>
            <person name="Van de Peer Y."/>
            <person name="Verrier P.J."/>
            <person name="Waters E."/>
            <person name="Wood A."/>
            <person name="Yang L."/>
            <person name="Cove D."/>
            <person name="Cuming A."/>
            <person name="Hasebe M."/>
            <person name="Lucas S."/>
            <person name="Mishler D.B."/>
            <person name="Reski R."/>
            <person name="Grigoriev I."/>
            <person name="Quatrano R.S."/>
            <person name="Boore J.L."/>
        </authorList>
    </citation>
    <scope>NUCLEOTIDE SEQUENCE [LARGE SCALE GENOMIC DNA]</scope>
    <source>
        <strain evidence="2 3">cv. Gransden 2004</strain>
    </source>
</reference>
<keyword evidence="3" id="KW-1185">Reference proteome</keyword>
<evidence type="ECO:0000313" key="3">
    <source>
        <dbReference type="Proteomes" id="UP000006727"/>
    </source>
</evidence>
<proteinExistence type="predicted"/>
<name>A0A2K1LAG6_PHYPA</name>
<evidence type="ECO:0000313" key="1">
    <source>
        <dbReference type="EMBL" id="PNR63017.1"/>
    </source>
</evidence>
<accession>A0A2K1LAG6</accession>